<dbReference type="Proteomes" id="UP000694044">
    <property type="component" value="Unassembled WGS sequence"/>
</dbReference>
<proteinExistence type="predicted"/>
<dbReference type="Pfam" id="PF04399">
    <property type="entry name" value="Glutaredoxin2_C"/>
    <property type="match status" value="1"/>
</dbReference>
<name>A0A8T1VNP7_9STRA</name>
<feature type="domain" description="Glutaredoxin 2 C-terminal" evidence="1">
    <location>
        <begin position="43"/>
        <end position="96"/>
    </location>
</feature>
<evidence type="ECO:0000313" key="3">
    <source>
        <dbReference type="Proteomes" id="UP000694044"/>
    </source>
</evidence>
<dbReference type="OrthoDB" id="1738954at2759"/>
<accession>A0A8T1VNP7</accession>
<comment type="caution">
    <text evidence="2">The sequence shown here is derived from an EMBL/GenBank/DDBJ whole genome shotgun (WGS) entry which is preliminary data.</text>
</comment>
<keyword evidence="3" id="KW-1185">Reference proteome</keyword>
<reference evidence="2" key="1">
    <citation type="submission" date="2021-02" db="EMBL/GenBank/DDBJ databases">
        <authorList>
            <person name="Palmer J.M."/>
        </authorList>
    </citation>
    <scope>NUCLEOTIDE SEQUENCE</scope>
    <source>
        <strain evidence="2">SCRP734</strain>
    </source>
</reference>
<dbReference type="InterPro" id="IPR007494">
    <property type="entry name" value="Glutaredoxin2_C"/>
</dbReference>
<sequence>MTSIAKANGVHGSWTAVALVRDGVGAWHQEVTKQYFGVQAVQLETSHSTNEELSYDGLDVFGRLRALMLVKGIEWPVKVRDFMDYISEAGGVPMFVAVVKI</sequence>
<evidence type="ECO:0000313" key="2">
    <source>
        <dbReference type="EMBL" id="KAG7382932.1"/>
    </source>
</evidence>
<gene>
    <name evidence="2" type="ORF">PHYPSEUDO_004228</name>
</gene>
<dbReference type="AlphaFoldDB" id="A0A8T1VNP7"/>
<organism evidence="2 3">
    <name type="scientific">Phytophthora pseudosyringae</name>
    <dbReference type="NCBI Taxonomy" id="221518"/>
    <lineage>
        <taxon>Eukaryota</taxon>
        <taxon>Sar</taxon>
        <taxon>Stramenopiles</taxon>
        <taxon>Oomycota</taxon>
        <taxon>Peronosporomycetes</taxon>
        <taxon>Peronosporales</taxon>
        <taxon>Peronosporaceae</taxon>
        <taxon>Phytophthora</taxon>
    </lineage>
</organism>
<dbReference type="EMBL" id="JAGDFM010000192">
    <property type="protein sequence ID" value="KAG7382932.1"/>
    <property type="molecule type" value="Genomic_DNA"/>
</dbReference>
<evidence type="ECO:0000259" key="1">
    <source>
        <dbReference type="Pfam" id="PF04399"/>
    </source>
</evidence>
<protein>
    <recommendedName>
        <fullName evidence="1">Glutaredoxin 2 C-terminal domain-containing protein</fullName>
    </recommendedName>
</protein>